<dbReference type="InterPro" id="IPR004888">
    <property type="entry name" value="Glycoside_hydrolase_63"/>
</dbReference>
<comment type="similarity">
    <text evidence="1">Belongs to the glycosyl hydrolase 63 family.</text>
</comment>
<evidence type="ECO:0000313" key="7">
    <source>
        <dbReference type="Proteomes" id="UP000294850"/>
    </source>
</evidence>
<gene>
    <name evidence="6" type="ORF">E0F88_04820</name>
</gene>
<dbReference type="GO" id="GO:0009311">
    <property type="term" value="P:oligosaccharide metabolic process"/>
    <property type="evidence" value="ECO:0007669"/>
    <property type="project" value="InterPro"/>
</dbReference>
<keyword evidence="4" id="KW-0732">Signal</keyword>
<dbReference type="InterPro" id="IPR012341">
    <property type="entry name" value="6hp_glycosidase-like_sf"/>
</dbReference>
<organism evidence="6 7">
    <name type="scientific">Dyadobacter psychrotolerans</name>
    <dbReference type="NCBI Taxonomy" id="2541721"/>
    <lineage>
        <taxon>Bacteria</taxon>
        <taxon>Pseudomonadati</taxon>
        <taxon>Bacteroidota</taxon>
        <taxon>Cytophagia</taxon>
        <taxon>Cytophagales</taxon>
        <taxon>Spirosomataceae</taxon>
        <taxon>Dyadobacter</taxon>
    </lineage>
</organism>
<proteinExistence type="inferred from homology"/>
<evidence type="ECO:0000256" key="1">
    <source>
        <dbReference type="ARBA" id="ARBA00010833"/>
    </source>
</evidence>
<dbReference type="OrthoDB" id="231241at2"/>
<keyword evidence="3" id="KW-0326">Glycosidase</keyword>
<dbReference type="EMBL" id="SMFL01000002">
    <property type="protein sequence ID" value="TDE17225.1"/>
    <property type="molecule type" value="Genomic_DNA"/>
</dbReference>
<feature type="signal peptide" evidence="4">
    <location>
        <begin position="1"/>
        <end position="18"/>
    </location>
</feature>
<evidence type="ECO:0000259" key="5">
    <source>
        <dbReference type="Pfam" id="PF22422"/>
    </source>
</evidence>
<dbReference type="GO" id="GO:0006487">
    <property type="term" value="P:protein N-linked glycosylation"/>
    <property type="evidence" value="ECO:0007669"/>
    <property type="project" value="TreeGrafter"/>
</dbReference>
<dbReference type="RefSeq" id="WP_131956989.1">
    <property type="nucleotide sequence ID" value="NZ_SMFL01000002.1"/>
</dbReference>
<dbReference type="Proteomes" id="UP000294850">
    <property type="component" value="Unassembled WGS sequence"/>
</dbReference>
<protein>
    <submittedName>
        <fullName evidence="6">Glycoside hydrolase</fullName>
    </submittedName>
</protein>
<dbReference type="PANTHER" id="PTHR10412">
    <property type="entry name" value="MANNOSYL-OLIGOSACCHARIDE GLUCOSIDASE"/>
    <property type="match status" value="1"/>
</dbReference>
<dbReference type="GO" id="GO:0004573">
    <property type="term" value="F:Glc3Man9GlcNAc2 oligosaccharide glucosidase activity"/>
    <property type="evidence" value="ECO:0007669"/>
    <property type="project" value="InterPro"/>
</dbReference>
<name>A0A4R5E0F0_9BACT</name>
<evidence type="ECO:0000256" key="2">
    <source>
        <dbReference type="ARBA" id="ARBA00022801"/>
    </source>
</evidence>
<accession>A0A4R5E0F0</accession>
<dbReference type="Pfam" id="PF22422">
    <property type="entry name" value="MGH1-like_GH"/>
    <property type="match status" value="1"/>
</dbReference>
<feature type="domain" description="Mannosylglycerate hydrolase MGH1-like glycoside hydrolase" evidence="5">
    <location>
        <begin position="498"/>
        <end position="819"/>
    </location>
</feature>
<dbReference type="SUPFAM" id="SSF48208">
    <property type="entry name" value="Six-hairpin glycosidases"/>
    <property type="match status" value="1"/>
</dbReference>
<dbReference type="InterPro" id="IPR054491">
    <property type="entry name" value="MGH1-like_GH"/>
</dbReference>
<reference evidence="6 7" key="1">
    <citation type="submission" date="2019-03" db="EMBL/GenBank/DDBJ databases">
        <title>Dyadobacter AR-3-6 sp. nov., isolated from arctic soil.</title>
        <authorList>
            <person name="Chaudhary D.K."/>
        </authorList>
    </citation>
    <scope>NUCLEOTIDE SEQUENCE [LARGE SCALE GENOMIC DNA]</scope>
    <source>
        <strain evidence="6 7">AR-3-6</strain>
    </source>
</reference>
<dbReference type="AlphaFoldDB" id="A0A4R5E0F0"/>
<dbReference type="Gene3D" id="1.50.10.10">
    <property type="match status" value="1"/>
</dbReference>
<comment type="caution">
    <text evidence="6">The sequence shown here is derived from an EMBL/GenBank/DDBJ whole genome shotgun (WGS) entry which is preliminary data.</text>
</comment>
<evidence type="ECO:0000256" key="4">
    <source>
        <dbReference type="SAM" id="SignalP"/>
    </source>
</evidence>
<evidence type="ECO:0000256" key="3">
    <source>
        <dbReference type="ARBA" id="ARBA00023295"/>
    </source>
</evidence>
<dbReference type="InterPro" id="IPR008928">
    <property type="entry name" value="6-hairpin_glycosidase_sf"/>
</dbReference>
<evidence type="ECO:0000313" key="6">
    <source>
        <dbReference type="EMBL" id="TDE17225.1"/>
    </source>
</evidence>
<dbReference type="PANTHER" id="PTHR10412:SF11">
    <property type="entry name" value="MANNOSYL-OLIGOSACCHARIDE GLUCOSIDASE"/>
    <property type="match status" value="1"/>
</dbReference>
<sequence>MLHQRFLVFLFCFLFASAGFTQQINTSSKNIDFTKLHNSHDVSLSPWGPYSKKYAGVSHIPDITSGMRFDFSVMPAYYRNKVLIPNVRFESGYFPWEFSRDLHQFTYRYELEWKDKVFVDVTYTVRDSSTVLVKMRSVNNTDLPQNLAMNLMAFIEYPENAAAKKISVASDAKWYNAMSYQSLTFAKKTARDNLVYDGWLRGEVRQSDLIDGRGVGKGFGETAGDSVSYGINVSGEQLKGKLSLLYKVKKGAVASFRLSGLVQNVIELKGTGSPEKFEIPFSAKTPGVVLLTMVAEGSASAEINGFVVSGQSQKEPFKIESQVKAFSPKAEENLSSKNLILKYGDINSYYGIGWDNRFSEVREFRNSELDIFFKNLVHNHVEKVFTGDREGSYSNVFIRPIEVLPHSEVTSYAVICNGNYDQVKELLAKYDLSKEDSLESKAPVENPDNSIIAEGKKYLFSQKMMQAALLSNVVYPVYTQNSYIRNFTPGKWWNSLYTWDSGFIALGMNTVNERLAAEVINAYTTPPGSQSAFIHHGSPLPVQVYAFFDLWNKTQSKELLAYFYPRLRQLYLFTAGKFGSSTIGSLKSGLLKTWDYFYNSAGWDDYPPQVGVHAQKLEDTTSPVSNTAHAIRVAKILRIMALKLGLDSDVKEYDQDIARFTTALQKYSWDKKSGYFSYVKHDKEGNAVSFFNYEPGNVNFNMGLDGVSPLLAGICTVEQQNVLVDKLFSPQHLWTTTGISAVDQSAPYYKTDGYWNGSVWMPHQWFMWKALLDIGKPELAYKLAKKALDVWKTETDASYYTFEHFLVKSGRGAGWHQFSGLSAPVLAWFSSYYKVGTVTAGFETVIEEQSFVKDYTAFKAKLSFDGATKAHVRTLLVCMNPAKTYQVVFGSKNVKFSVLNKGLLQIELPATNEPGLLEVKSFK</sequence>
<keyword evidence="7" id="KW-1185">Reference proteome</keyword>
<feature type="chain" id="PRO_5020602417" evidence="4">
    <location>
        <begin position="19"/>
        <end position="923"/>
    </location>
</feature>
<keyword evidence="2 6" id="KW-0378">Hydrolase</keyword>